<dbReference type="InterPro" id="IPR000352">
    <property type="entry name" value="Pep_chain_release_fac_I"/>
</dbReference>
<evidence type="ECO:0000256" key="8">
    <source>
        <dbReference type="SAM" id="MobiDB-lite"/>
    </source>
</evidence>
<comment type="similarity">
    <text evidence="2">Belongs to the prokaryotic/mitochondrial release factor family.</text>
</comment>
<evidence type="ECO:0000313" key="10">
    <source>
        <dbReference type="EMBL" id="CAD5119919.1"/>
    </source>
</evidence>
<dbReference type="InterPro" id="IPR036869">
    <property type="entry name" value="J_dom_sf"/>
</dbReference>
<evidence type="ECO:0000256" key="7">
    <source>
        <dbReference type="PROSITE-ProRule" id="PRU00339"/>
    </source>
</evidence>
<evidence type="ECO:0000256" key="6">
    <source>
        <dbReference type="ARBA" id="ARBA00022824"/>
    </source>
</evidence>
<dbReference type="Pfam" id="PF13432">
    <property type="entry name" value="TPR_16"/>
    <property type="match status" value="1"/>
</dbReference>
<dbReference type="SUPFAM" id="SSF46565">
    <property type="entry name" value="Chaperone J-domain"/>
    <property type="match status" value="1"/>
</dbReference>
<reference evidence="10 11" key="1">
    <citation type="submission" date="2020-08" db="EMBL/GenBank/DDBJ databases">
        <authorList>
            <person name="Hejnol A."/>
        </authorList>
    </citation>
    <scope>NUCLEOTIDE SEQUENCE [LARGE SCALE GENOMIC DNA]</scope>
</reference>
<dbReference type="GO" id="GO:0003747">
    <property type="term" value="F:translation release factor activity"/>
    <property type="evidence" value="ECO:0007669"/>
    <property type="project" value="InterPro"/>
</dbReference>
<dbReference type="Proteomes" id="UP000549394">
    <property type="component" value="Unassembled WGS sequence"/>
</dbReference>
<comment type="subcellular location">
    <subcellularLocation>
        <location evidence="1">Endoplasmic reticulum lumen</location>
    </subcellularLocation>
</comment>
<dbReference type="PRINTS" id="PR00625">
    <property type="entry name" value="JDOMAIN"/>
</dbReference>
<dbReference type="PROSITE" id="PS50076">
    <property type="entry name" value="DNAJ_2"/>
    <property type="match status" value="1"/>
</dbReference>
<keyword evidence="11" id="KW-1185">Reference proteome</keyword>
<feature type="compositionally biased region" description="Basic and acidic residues" evidence="8">
    <location>
        <begin position="543"/>
        <end position="561"/>
    </location>
</feature>
<feature type="compositionally biased region" description="Basic residues" evidence="8">
    <location>
        <begin position="533"/>
        <end position="542"/>
    </location>
</feature>
<dbReference type="Gene3D" id="3.30.160.20">
    <property type="match status" value="1"/>
</dbReference>
<dbReference type="OrthoDB" id="1726119at2759"/>
<feature type="repeat" description="TPR" evidence="7">
    <location>
        <begin position="293"/>
        <end position="326"/>
    </location>
</feature>
<proteinExistence type="inferred from homology"/>
<accession>A0A7I8VUB6</accession>
<dbReference type="Pfam" id="PF13181">
    <property type="entry name" value="TPR_8"/>
    <property type="match status" value="1"/>
</dbReference>
<organism evidence="10 11">
    <name type="scientific">Dimorphilus gyrociliatus</name>
    <dbReference type="NCBI Taxonomy" id="2664684"/>
    <lineage>
        <taxon>Eukaryota</taxon>
        <taxon>Metazoa</taxon>
        <taxon>Spiralia</taxon>
        <taxon>Lophotrochozoa</taxon>
        <taxon>Annelida</taxon>
        <taxon>Polychaeta</taxon>
        <taxon>Polychaeta incertae sedis</taxon>
        <taxon>Dinophilidae</taxon>
        <taxon>Dimorphilus</taxon>
    </lineage>
</organism>
<keyword evidence="4" id="KW-0677">Repeat</keyword>
<keyword evidence="6" id="KW-0256">Endoplasmic reticulum</keyword>
<dbReference type="InterPro" id="IPR001623">
    <property type="entry name" value="DnaJ_domain"/>
</dbReference>
<dbReference type="SMART" id="SM00028">
    <property type="entry name" value="TPR"/>
    <property type="match status" value="5"/>
</dbReference>
<feature type="repeat" description="TPR" evidence="7">
    <location>
        <begin position="63"/>
        <end position="96"/>
    </location>
</feature>
<dbReference type="InterPro" id="IPR051727">
    <property type="entry name" value="DnaJ_C3_Co-chaperones"/>
</dbReference>
<dbReference type="EMBL" id="CAJFCJ010000011">
    <property type="protein sequence ID" value="CAD5119919.1"/>
    <property type="molecule type" value="Genomic_DNA"/>
</dbReference>
<feature type="region of interest" description="Disordered" evidence="8">
    <location>
        <begin position="518"/>
        <end position="561"/>
    </location>
</feature>
<dbReference type="Gene3D" id="1.10.287.110">
    <property type="entry name" value="DnaJ domain"/>
    <property type="match status" value="1"/>
</dbReference>
<dbReference type="InterPro" id="IPR045853">
    <property type="entry name" value="Pep_chain_release_fac_I_sf"/>
</dbReference>
<dbReference type="SMART" id="SM00271">
    <property type="entry name" value="DnaJ"/>
    <property type="match status" value="1"/>
</dbReference>
<dbReference type="GO" id="GO:0034975">
    <property type="term" value="P:protein folding in endoplasmic reticulum"/>
    <property type="evidence" value="ECO:0007669"/>
    <property type="project" value="TreeGrafter"/>
</dbReference>
<dbReference type="PANTHER" id="PTHR44140">
    <property type="entry name" value="LD25575P"/>
    <property type="match status" value="1"/>
</dbReference>
<dbReference type="GO" id="GO:0051087">
    <property type="term" value="F:protein-folding chaperone binding"/>
    <property type="evidence" value="ECO:0007669"/>
    <property type="project" value="TreeGrafter"/>
</dbReference>
<evidence type="ECO:0000256" key="5">
    <source>
        <dbReference type="ARBA" id="ARBA00022803"/>
    </source>
</evidence>
<dbReference type="CDD" id="cd06257">
    <property type="entry name" value="DnaJ"/>
    <property type="match status" value="1"/>
</dbReference>
<evidence type="ECO:0000256" key="2">
    <source>
        <dbReference type="ARBA" id="ARBA00010835"/>
    </source>
</evidence>
<dbReference type="FunFam" id="1.25.40.10:FF:000224">
    <property type="entry name" value="DnaJ and TPR domain protein"/>
    <property type="match status" value="1"/>
</dbReference>
<name>A0A7I8VUB6_9ANNE</name>
<dbReference type="PROSITE" id="PS50005">
    <property type="entry name" value="TPR"/>
    <property type="match status" value="3"/>
</dbReference>
<evidence type="ECO:0000256" key="3">
    <source>
        <dbReference type="ARBA" id="ARBA00022729"/>
    </source>
</evidence>
<evidence type="ECO:0000256" key="1">
    <source>
        <dbReference type="ARBA" id="ARBA00004319"/>
    </source>
</evidence>
<dbReference type="GO" id="GO:0051787">
    <property type="term" value="F:misfolded protein binding"/>
    <property type="evidence" value="ECO:0007669"/>
    <property type="project" value="TreeGrafter"/>
</dbReference>
<dbReference type="InterPro" id="IPR011990">
    <property type="entry name" value="TPR-like_helical_dom_sf"/>
</dbReference>
<keyword evidence="5 7" id="KW-0802">TPR repeat</keyword>
<dbReference type="PANTHER" id="PTHR44140:SF2">
    <property type="entry name" value="LD25575P"/>
    <property type="match status" value="1"/>
</dbReference>
<evidence type="ECO:0000313" key="11">
    <source>
        <dbReference type="Proteomes" id="UP000549394"/>
    </source>
</evidence>
<sequence>MGKKMLAGGQLKDALLHYSAAVDGDPSNYQTYYKRATVLLALGKSKSALPDLDKVIEMKPDFNAARLQRGNVKLKQGKLDEASTDFQEVINRDPTNKDAENQQKLIKPLKIDIKEAMELIEDENYNDAIALLTRCIEICPWDPELHEKRAECHIAQGDYLKAINDIRPTTKLRNDNTEGYLKLSGLYYNMGDAEESQIRECLKLDPDHKRCHDHYKKVKKLSKQMSSAQKYINENKWKECIEKSRVMLKTENKVNAYILKAHSHLCHCNMKDGNIKEAFSECNKVLNMDENNIYALCDRGDTYIINEQYEEAVNDYQKANQIDKENSRVHEGLNRAEKLLKQSKKRDYYKILGVKRNANKKEILKSYRQLAAKWHPDKYEGADKKSAEKAFIDIAAAKEVLTDPEKRSKFDNGEDPLDAEEQAQQNHGFHGFNPFESSGFQFNLGRNKFIYPKLDETQLEETLTSGHGPGGQSVNKTTNCVVLRHKPTGLFVKCHESRDLNVNKKLARIRLQEKLDLHQNKSRSLQSMAKKDAARKRAQKVKKTNERLQKLAAFKEREGLS</sequence>
<protein>
    <submittedName>
        <fullName evidence="10">DgyrCDS8498</fullName>
    </submittedName>
</protein>
<evidence type="ECO:0000259" key="9">
    <source>
        <dbReference type="PROSITE" id="PS50076"/>
    </source>
</evidence>
<evidence type="ECO:0000256" key="4">
    <source>
        <dbReference type="ARBA" id="ARBA00022737"/>
    </source>
</evidence>
<dbReference type="InterPro" id="IPR019734">
    <property type="entry name" value="TPR_rpt"/>
</dbReference>
<dbReference type="SUPFAM" id="SSF48452">
    <property type="entry name" value="TPR-like"/>
    <property type="match status" value="3"/>
</dbReference>
<dbReference type="SUPFAM" id="SSF75620">
    <property type="entry name" value="Release factor"/>
    <property type="match status" value="1"/>
</dbReference>
<feature type="repeat" description="TPR" evidence="7">
    <location>
        <begin position="29"/>
        <end position="62"/>
    </location>
</feature>
<feature type="domain" description="J" evidence="9">
    <location>
        <begin position="347"/>
        <end position="414"/>
    </location>
</feature>
<keyword evidence="3" id="KW-0732">Signal</keyword>
<dbReference type="AlphaFoldDB" id="A0A7I8VUB6"/>
<gene>
    <name evidence="10" type="ORF">DGYR_LOCUS8095</name>
</gene>
<dbReference type="GO" id="GO:0005788">
    <property type="term" value="C:endoplasmic reticulum lumen"/>
    <property type="evidence" value="ECO:0007669"/>
    <property type="project" value="UniProtKB-SubCell"/>
</dbReference>
<dbReference type="Pfam" id="PF00226">
    <property type="entry name" value="DnaJ"/>
    <property type="match status" value="1"/>
</dbReference>
<comment type="caution">
    <text evidence="10">The sequence shown here is derived from an EMBL/GenBank/DDBJ whole genome shotgun (WGS) entry which is preliminary data.</text>
</comment>
<dbReference type="Pfam" id="PF00472">
    <property type="entry name" value="RF-1"/>
    <property type="match status" value="1"/>
</dbReference>
<dbReference type="Gene3D" id="1.25.40.10">
    <property type="entry name" value="Tetratricopeptide repeat domain"/>
    <property type="match status" value="1"/>
</dbReference>